<evidence type="ECO:0000256" key="1">
    <source>
        <dbReference type="SAM" id="MobiDB-lite"/>
    </source>
</evidence>
<evidence type="ECO:0000313" key="2">
    <source>
        <dbReference type="EMBL" id="CAD7405244.1"/>
    </source>
</evidence>
<sequence>MLSEMASEIPQLDGFSHNSSTPTRRSHRTRNPVDRLYLDSGDVMIAPCGFVSNYSLYPRPSLASKALPQEAELDSRKIEESKSEAWRNNSTALLDRLGDIDKYIMIDSLGAYFEEHSHKSLYGVVAKEIKVDQNVKSCLPFDFTPEEFVWKDFEPASAANALVVLSSTAEDREIEVRISVR</sequence>
<gene>
    <name evidence="2" type="ORF">TPSB3V08_LOCUS4880</name>
</gene>
<accession>A0A7R9H260</accession>
<proteinExistence type="predicted"/>
<feature type="region of interest" description="Disordered" evidence="1">
    <location>
        <begin position="1"/>
        <end position="32"/>
    </location>
</feature>
<dbReference type="EMBL" id="OD002447">
    <property type="protein sequence ID" value="CAD7405244.1"/>
    <property type="molecule type" value="Genomic_DNA"/>
</dbReference>
<protein>
    <submittedName>
        <fullName evidence="2">Uncharacterized protein</fullName>
    </submittedName>
</protein>
<reference evidence="2" key="1">
    <citation type="submission" date="2020-11" db="EMBL/GenBank/DDBJ databases">
        <authorList>
            <person name="Tran Van P."/>
        </authorList>
    </citation>
    <scope>NUCLEOTIDE SEQUENCE</scope>
</reference>
<dbReference type="AlphaFoldDB" id="A0A7R9H260"/>
<name>A0A7R9H260_TIMPO</name>
<organism evidence="2">
    <name type="scientific">Timema poppense</name>
    <name type="common">Walking stick</name>
    <dbReference type="NCBI Taxonomy" id="170557"/>
    <lineage>
        <taxon>Eukaryota</taxon>
        <taxon>Metazoa</taxon>
        <taxon>Ecdysozoa</taxon>
        <taxon>Arthropoda</taxon>
        <taxon>Hexapoda</taxon>
        <taxon>Insecta</taxon>
        <taxon>Pterygota</taxon>
        <taxon>Neoptera</taxon>
        <taxon>Polyneoptera</taxon>
        <taxon>Phasmatodea</taxon>
        <taxon>Timematodea</taxon>
        <taxon>Timematoidea</taxon>
        <taxon>Timematidae</taxon>
        <taxon>Timema</taxon>
    </lineage>
</organism>